<dbReference type="Pfam" id="PF08281">
    <property type="entry name" value="Sigma70_r4_2"/>
    <property type="match status" value="1"/>
</dbReference>
<dbReference type="Proteomes" id="UP000178348">
    <property type="component" value="Unassembled WGS sequence"/>
</dbReference>
<keyword evidence="3" id="KW-0731">Sigma factor</keyword>
<gene>
    <name evidence="7" type="ORF">A2946_02785</name>
</gene>
<name>A0A1G2CM56_9BACT</name>
<dbReference type="InterPro" id="IPR014284">
    <property type="entry name" value="RNA_pol_sigma-70_dom"/>
</dbReference>
<evidence type="ECO:0000256" key="2">
    <source>
        <dbReference type="ARBA" id="ARBA00023015"/>
    </source>
</evidence>
<dbReference type="AlphaFoldDB" id="A0A1G2CM56"/>
<dbReference type="PANTHER" id="PTHR43133">
    <property type="entry name" value="RNA POLYMERASE ECF-TYPE SIGMA FACTO"/>
    <property type="match status" value="1"/>
</dbReference>
<evidence type="ECO:0000256" key="4">
    <source>
        <dbReference type="ARBA" id="ARBA00023163"/>
    </source>
</evidence>
<dbReference type="CDD" id="cd06171">
    <property type="entry name" value="Sigma70_r4"/>
    <property type="match status" value="1"/>
</dbReference>
<dbReference type="InterPro" id="IPR013324">
    <property type="entry name" value="RNA_pol_sigma_r3/r4-like"/>
</dbReference>
<sequence length="183" mass="21121">MPDKTDEMIVEEVQRGDTQAFGELVSRYEEKIMRYAGKFLSEIDDRKDVVQEAFIKAYANIQGFDAKRRFSPWIYRIAHNEFVNALAKKSKIPTISFDPDLLFPHPVAAETADGNAARREMREMLDMHLANISPKYREPLVLYYFEDMDYSHIAEVLEIPVSTVGVRLNRGKAILKELMHAHA</sequence>
<proteinExistence type="inferred from homology"/>
<evidence type="ECO:0000259" key="6">
    <source>
        <dbReference type="Pfam" id="PF08281"/>
    </source>
</evidence>
<comment type="similarity">
    <text evidence="1">Belongs to the sigma-70 factor family. ECF subfamily.</text>
</comment>
<dbReference type="InterPro" id="IPR039425">
    <property type="entry name" value="RNA_pol_sigma-70-like"/>
</dbReference>
<dbReference type="SUPFAM" id="SSF88946">
    <property type="entry name" value="Sigma2 domain of RNA polymerase sigma factors"/>
    <property type="match status" value="1"/>
</dbReference>
<accession>A0A1G2CM56</accession>
<comment type="caution">
    <text evidence="7">The sequence shown here is derived from an EMBL/GenBank/DDBJ whole genome shotgun (WGS) entry which is preliminary data.</text>
</comment>
<organism evidence="7 8">
    <name type="scientific">Candidatus Liptonbacteria bacterium RIFCSPLOWO2_01_FULL_53_13</name>
    <dbReference type="NCBI Taxonomy" id="1798651"/>
    <lineage>
        <taxon>Bacteria</taxon>
        <taxon>Candidatus Liptoniibacteriota</taxon>
    </lineage>
</organism>
<evidence type="ECO:0000313" key="8">
    <source>
        <dbReference type="Proteomes" id="UP000178348"/>
    </source>
</evidence>
<evidence type="ECO:0000256" key="1">
    <source>
        <dbReference type="ARBA" id="ARBA00010641"/>
    </source>
</evidence>
<dbReference type="NCBIfam" id="TIGR02937">
    <property type="entry name" value="sigma70-ECF"/>
    <property type="match status" value="1"/>
</dbReference>
<dbReference type="Gene3D" id="1.10.10.10">
    <property type="entry name" value="Winged helix-like DNA-binding domain superfamily/Winged helix DNA-binding domain"/>
    <property type="match status" value="1"/>
</dbReference>
<dbReference type="GO" id="GO:0003677">
    <property type="term" value="F:DNA binding"/>
    <property type="evidence" value="ECO:0007669"/>
    <property type="project" value="InterPro"/>
</dbReference>
<dbReference type="InterPro" id="IPR007627">
    <property type="entry name" value="RNA_pol_sigma70_r2"/>
</dbReference>
<dbReference type="InterPro" id="IPR013249">
    <property type="entry name" value="RNA_pol_sigma70_r4_t2"/>
</dbReference>
<dbReference type="InterPro" id="IPR013325">
    <property type="entry name" value="RNA_pol_sigma_r2"/>
</dbReference>
<dbReference type="Pfam" id="PF04542">
    <property type="entry name" value="Sigma70_r2"/>
    <property type="match status" value="1"/>
</dbReference>
<evidence type="ECO:0000256" key="3">
    <source>
        <dbReference type="ARBA" id="ARBA00023082"/>
    </source>
</evidence>
<dbReference type="Gene3D" id="1.10.1740.10">
    <property type="match status" value="1"/>
</dbReference>
<dbReference type="GO" id="GO:0016987">
    <property type="term" value="F:sigma factor activity"/>
    <property type="evidence" value="ECO:0007669"/>
    <property type="project" value="UniProtKB-KW"/>
</dbReference>
<dbReference type="SUPFAM" id="SSF88659">
    <property type="entry name" value="Sigma3 and sigma4 domains of RNA polymerase sigma factors"/>
    <property type="match status" value="1"/>
</dbReference>
<evidence type="ECO:0000313" key="7">
    <source>
        <dbReference type="EMBL" id="OGZ02473.1"/>
    </source>
</evidence>
<reference evidence="7 8" key="1">
    <citation type="journal article" date="2016" name="Nat. Commun.">
        <title>Thousands of microbial genomes shed light on interconnected biogeochemical processes in an aquifer system.</title>
        <authorList>
            <person name="Anantharaman K."/>
            <person name="Brown C.T."/>
            <person name="Hug L.A."/>
            <person name="Sharon I."/>
            <person name="Castelle C.J."/>
            <person name="Probst A.J."/>
            <person name="Thomas B.C."/>
            <person name="Singh A."/>
            <person name="Wilkins M.J."/>
            <person name="Karaoz U."/>
            <person name="Brodie E.L."/>
            <person name="Williams K.H."/>
            <person name="Hubbard S.S."/>
            <person name="Banfield J.F."/>
        </authorList>
    </citation>
    <scope>NUCLEOTIDE SEQUENCE [LARGE SCALE GENOMIC DNA]</scope>
</reference>
<dbReference type="EMBL" id="MHLB01000011">
    <property type="protein sequence ID" value="OGZ02473.1"/>
    <property type="molecule type" value="Genomic_DNA"/>
</dbReference>
<evidence type="ECO:0000259" key="5">
    <source>
        <dbReference type="Pfam" id="PF04542"/>
    </source>
</evidence>
<keyword evidence="4" id="KW-0804">Transcription</keyword>
<dbReference type="GO" id="GO:0006352">
    <property type="term" value="P:DNA-templated transcription initiation"/>
    <property type="evidence" value="ECO:0007669"/>
    <property type="project" value="InterPro"/>
</dbReference>
<evidence type="ECO:0008006" key="9">
    <source>
        <dbReference type="Google" id="ProtNLM"/>
    </source>
</evidence>
<keyword evidence="2" id="KW-0805">Transcription regulation</keyword>
<protein>
    <recommendedName>
        <fullName evidence="9">RNA polymerase sigma factor SigW</fullName>
    </recommendedName>
</protein>
<dbReference type="PANTHER" id="PTHR43133:SF51">
    <property type="entry name" value="RNA POLYMERASE SIGMA FACTOR"/>
    <property type="match status" value="1"/>
</dbReference>
<feature type="domain" description="RNA polymerase sigma-70 region 2" evidence="5">
    <location>
        <begin position="24"/>
        <end position="91"/>
    </location>
</feature>
<feature type="domain" description="RNA polymerase sigma factor 70 region 4 type 2" evidence="6">
    <location>
        <begin position="123"/>
        <end position="173"/>
    </location>
</feature>
<dbReference type="InterPro" id="IPR036388">
    <property type="entry name" value="WH-like_DNA-bd_sf"/>
</dbReference>